<comment type="caution">
    <text evidence="1">The sequence shown here is derived from an EMBL/GenBank/DDBJ whole genome shotgun (WGS) entry which is preliminary data.</text>
</comment>
<dbReference type="AlphaFoldDB" id="A0A086N782"/>
<proteinExistence type="predicted"/>
<sequence>MQRYELEAWLGDDHGLTDDQVDEFLVQADESNTRFGSDQDEAREALTAAYRLMGEGADAVVADLYQRRAAARAAELDALAGLQQAAIVLIERGDATESGFARQAGVDRMTVRKWLGK</sequence>
<gene>
    <name evidence="1" type="ORF">FM21_13330</name>
</gene>
<dbReference type="EMBL" id="JNFQ01000001">
    <property type="protein sequence ID" value="KFG77000.1"/>
    <property type="molecule type" value="Genomic_DNA"/>
</dbReference>
<dbReference type="HOGENOM" id="CLU_2083570_0_0_11"/>
<keyword evidence="2" id="KW-1185">Reference proteome</keyword>
<evidence type="ECO:0000313" key="1">
    <source>
        <dbReference type="EMBL" id="KFG77000.1"/>
    </source>
</evidence>
<dbReference type="Proteomes" id="UP000029095">
    <property type="component" value="Unassembled WGS sequence"/>
</dbReference>
<protein>
    <submittedName>
        <fullName evidence="1">Uncharacterized protein</fullName>
    </submittedName>
</protein>
<organism evidence="1 2">
    <name type="scientific">Streptomyces mutabilis</name>
    <dbReference type="NCBI Taxonomy" id="67332"/>
    <lineage>
        <taxon>Bacteria</taxon>
        <taxon>Bacillati</taxon>
        <taxon>Actinomycetota</taxon>
        <taxon>Actinomycetes</taxon>
        <taxon>Kitasatosporales</taxon>
        <taxon>Streptomycetaceae</taxon>
        <taxon>Streptomyces</taxon>
    </lineage>
</organism>
<name>A0A086N782_9ACTN</name>
<evidence type="ECO:0000313" key="2">
    <source>
        <dbReference type="Proteomes" id="UP000029095"/>
    </source>
</evidence>
<accession>A0A086N782</accession>
<reference evidence="1 2" key="1">
    <citation type="submission" date="2014-05" db="EMBL/GenBank/DDBJ databases">
        <title>Complete genome sequence of the Streptomyces mutabilis TRM45540.</title>
        <authorList>
            <person name="Luo X."/>
            <person name="Zhang L."/>
        </authorList>
    </citation>
    <scope>NUCLEOTIDE SEQUENCE [LARGE SCALE GENOMIC DNA]</scope>
    <source>
        <strain evidence="1 2">TRM45540</strain>
    </source>
</reference>